<comment type="caution">
    <text evidence="1">The sequence shown here is derived from an EMBL/GenBank/DDBJ whole genome shotgun (WGS) entry which is preliminary data.</text>
</comment>
<dbReference type="EMBL" id="JBHUGY010000015">
    <property type="protein sequence ID" value="MFD2053098.1"/>
    <property type="molecule type" value="Genomic_DNA"/>
</dbReference>
<name>A0ABW4WAS8_9HYPH</name>
<reference evidence="2" key="1">
    <citation type="journal article" date="2019" name="Int. J. Syst. Evol. Microbiol.">
        <title>The Global Catalogue of Microorganisms (GCM) 10K type strain sequencing project: providing services to taxonomists for standard genome sequencing and annotation.</title>
        <authorList>
            <consortium name="The Broad Institute Genomics Platform"/>
            <consortium name="The Broad Institute Genome Sequencing Center for Infectious Disease"/>
            <person name="Wu L."/>
            <person name="Ma J."/>
        </authorList>
    </citation>
    <scope>NUCLEOTIDE SEQUENCE [LARGE SCALE GENOMIC DNA]</scope>
    <source>
        <strain evidence="2">CGMCC 1.16226</strain>
    </source>
</reference>
<proteinExistence type="predicted"/>
<sequence length="104" mass="11246">MATTTARSCALIRFSGSPHNGRGVVAGWLPCEACRISVNALPAGQTRPIFPGDQIANQELEADDAFPSPASWHLYFRLYQFQRLRKAAPFAAIVVPVIFSSAVA</sequence>
<accession>A0ABW4WAS8</accession>
<dbReference type="Proteomes" id="UP001597349">
    <property type="component" value="Unassembled WGS sequence"/>
</dbReference>
<dbReference type="RefSeq" id="WP_379017991.1">
    <property type="nucleotide sequence ID" value="NZ_JBHUGY010000015.1"/>
</dbReference>
<organism evidence="1 2">
    <name type="scientific">Mesorhizobium calcicola</name>
    <dbReference type="NCBI Taxonomy" id="1300310"/>
    <lineage>
        <taxon>Bacteria</taxon>
        <taxon>Pseudomonadati</taxon>
        <taxon>Pseudomonadota</taxon>
        <taxon>Alphaproteobacteria</taxon>
        <taxon>Hyphomicrobiales</taxon>
        <taxon>Phyllobacteriaceae</taxon>
        <taxon>Mesorhizobium</taxon>
    </lineage>
</organism>
<evidence type="ECO:0000313" key="2">
    <source>
        <dbReference type="Proteomes" id="UP001597349"/>
    </source>
</evidence>
<evidence type="ECO:0000313" key="1">
    <source>
        <dbReference type="EMBL" id="MFD2053098.1"/>
    </source>
</evidence>
<gene>
    <name evidence="1" type="ORF">ACFSQT_08225</name>
</gene>
<protein>
    <submittedName>
        <fullName evidence="1">Uncharacterized protein</fullName>
    </submittedName>
</protein>
<keyword evidence="2" id="KW-1185">Reference proteome</keyword>